<feature type="region of interest" description="Disordered" evidence="1">
    <location>
        <begin position="223"/>
        <end position="262"/>
    </location>
</feature>
<accession>A0ABQ4XGS9</accession>
<keyword evidence="3" id="KW-1185">Reference proteome</keyword>
<organism evidence="2 3">
    <name type="scientific">Tanacetum coccineum</name>
    <dbReference type="NCBI Taxonomy" id="301880"/>
    <lineage>
        <taxon>Eukaryota</taxon>
        <taxon>Viridiplantae</taxon>
        <taxon>Streptophyta</taxon>
        <taxon>Embryophyta</taxon>
        <taxon>Tracheophyta</taxon>
        <taxon>Spermatophyta</taxon>
        <taxon>Magnoliopsida</taxon>
        <taxon>eudicotyledons</taxon>
        <taxon>Gunneridae</taxon>
        <taxon>Pentapetalae</taxon>
        <taxon>asterids</taxon>
        <taxon>campanulids</taxon>
        <taxon>Asterales</taxon>
        <taxon>Asteraceae</taxon>
        <taxon>Asteroideae</taxon>
        <taxon>Anthemideae</taxon>
        <taxon>Anthemidinae</taxon>
        <taxon>Tanacetum</taxon>
    </lineage>
</organism>
<reference evidence="2" key="2">
    <citation type="submission" date="2022-01" db="EMBL/GenBank/DDBJ databases">
        <authorList>
            <person name="Yamashiro T."/>
            <person name="Shiraishi A."/>
            <person name="Satake H."/>
            <person name="Nakayama K."/>
        </authorList>
    </citation>
    <scope>NUCLEOTIDE SEQUENCE</scope>
</reference>
<evidence type="ECO:0000256" key="1">
    <source>
        <dbReference type="SAM" id="MobiDB-lite"/>
    </source>
</evidence>
<evidence type="ECO:0000313" key="2">
    <source>
        <dbReference type="EMBL" id="GJS64481.1"/>
    </source>
</evidence>
<evidence type="ECO:0000313" key="3">
    <source>
        <dbReference type="Proteomes" id="UP001151760"/>
    </source>
</evidence>
<gene>
    <name evidence="2" type="ORF">Tco_0679045</name>
</gene>
<dbReference type="Proteomes" id="UP001151760">
    <property type="component" value="Unassembled WGS sequence"/>
</dbReference>
<reference evidence="2" key="1">
    <citation type="journal article" date="2022" name="Int. J. Mol. Sci.">
        <title>Draft Genome of Tanacetum Coccineum: Genomic Comparison of Closely Related Tanacetum-Family Plants.</title>
        <authorList>
            <person name="Yamashiro T."/>
            <person name="Shiraishi A."/>
            <person name="Nakayama K."/>
            <person name="Satake H."/>
        </authorList>
    </citation>
    <scope>NUCLEOTIDE SEQUENCE</scope>
</reference>
<evidence type="ECO:0008006" key="4">
    <source>
        <dbReference type="Google" id="ProtNLM"/>
    </source>
</evidence>
<sequence length="293" mass="34367">MGRIQSQRFELKEFDSFKAMFEEHLKGNTFETFRQSWWKAKKKMKEEVVVAIDAIPLAVKSPSIVGWKIHKEGRKSYYQITRADGKSQIPVEDLNLLLWGDLKTMFESRIEDKVWRNQQDYKVLNWKLYDSCGVHSLMMQHVHIYMLVEKTYPLIPSTLSMILEKKLMIDYESEMAYQFLKLIMKQLKKIVKIKSLFDAVRIVAAHVCVNADQLDLETDIQEKDKKKAKNRQNQARNGKDKVKSKTKSAKVRKSTPTKSKVNQVKKIQLEGLKLPNLKLYYENKRQGLKLHTG</sequence>
<dbReference type="EMBL" id="BQNB010009508">
    <property type="protein sequence ID" value="GJS64481.1"/>
    <property type="molecule type" value="Genomic_DNA"/>
</dbReference>
<name>A0ABQ4XGS9_9ASTR</name>
<protein>
    <recommendedName>
        <fullName evidence="4">Transposase</fullName>
    </recommendedName>
</protein>
<feature type="compositionally biased region" description="Basic residues" evidence="1">
    <location>
        <begin position="244"/>
        <end position="255"/>
    </location>
</feature>
<proteinExistence type="predicted"/>
<comment type="caution">
    <text evidence="2">The sequence shown here is derived from an EMBL/GenBank/DDBJ whole genome shotgun (WGS) entry which is preliminary data.</text>
</comment>